<evidence type="ECO:0008006" key="3">
    <source>
        <dbReference type="Google" id="ProtNLM"/>
    </source>
</evidence>
<proteinExistence type="predicted"/>
<sequence length="188" mass="19799">MQTNSEITAPTPRIRDIANAFRVTGWASFWIQLGLLAVSSIALLFATTGQNFAEGAITGLGIGIFWGVCGIVLLGFALFLALRYTQIANRLLGQDAKIRPKKADTIRLLQIGLMASLAGILLSLFGAGSAVGVLVAKTVSQPPGVAITDPNKIVRALDVFVVVANICGVTGHYVGTVAALWLLKRVPD</sequence>
<feature type="transmembrane region" description="Helical" evidence="1">
    <location>
        <begin position="57"/>
        <end position="82"/>
    </location>
</feature>
<keyword evidence="1" id="KW-1133">Transmembrane helix</keyword>
<organism evidence="2">
    <name type="scientific">Desertifilum tharense IPPAS B-1220</name>
    <dbReference type="NCBI Taxonomy" id="1781255"/>
    <lineage>
        <taxon>Bacteria</taxon>
        <taxon>Bacillati</taxon>
        <taxon>Cyanobacteriota</taxon>
        <taxon>Cyanophyceae</taxon>
        <taxon>Desertifilales</taxon>
        <taxon>Desertifilaceae</taxon>
        <taxon>Desertifilum</taxon>
    </lineage>
</organism>
<evidence type="ECO:0000256" key="1">
    <source>
        <dbReference type="SAM" id="Phobius"/>
    </source>
</evidence>
<feature type="transmembrane region" description="Helical" evidence="1">
    <location>
        <begin position="108"/>
        <end position="136"/>
    </location>
</feature>
<keyword evidence="1" id="KW-0812">Transmembrane</keyword>
<dbReference type="PANTHER" id="PTHR34548">
    <property type="entry name" value="PROTEIN TIC 21, CHLOROPLASTIC"/>
    <property type="match status" value="1"/>
</dbReference>
<feature type="transmembrane region" description="Helical" evidence="1">
    <location>
        <begin position="23"/>
        <end position="45"/>
    </location>
</feature>
<dbReference type="EMBL" id="MJGC01000053">
    <property type="protein sequence ID" value="OEJ75227.1"/>
    <property type="molecule type" value="Genomic_DNA"/>
</dbReference>
<reference evidence="2" key="1">
    <citation type="submission" date="2016-09" db="EMBL/GenBank/DDBJ databases">
        <title>Draft genome of thermotolerant cyanobacterium Desertifilum sp. strain IPPAS B-1220.</title>
        <authorList>
            <person name="Sinetova M.A."/>
            <person name="Bolakhan K."/>
            <person name="Zayadan B.K."/>
            <person name="Mironov K.S."/>
            <person name="Ustinova V."/>
            <person name="Kupriyanova E.V."/>
            <person name="Sidorov R.A."/>
            <person name="Skrypnik A.N."/>
            <person name="Gogoleva N.E."/>
            <person name="Gogolev Y.V."/>
            <person name="Los D.A."/>
        </authorList>
    </citation>
    <scope>NUCLEOTIDE SEQUENCE [LARGE SCALE GENOMIC DNA]</scope>
    <source>
        <strain evidence="2">IPPAS B-1220</strain>
    </source>
</reference>
<dbReference type="OrthoDB" id="5766633at2"/>
<dbReference type="STRING" id="1781255.BH720_10940"/>
<keyword evidence="1" id="KW-0472">Membrane</keyword>
<accession>A0A1E5QKX3</accession>
<dbReference type="Pfam" id="PF12263">
    <property type="entry name" value="DUF3611"/>
    <property type="match status" value="1"/>
</dbReference>
<comment type="caution">
    <text evidence="2">The sequence shown here is derived from an EMBL/GenBank/DDBJ whole genome shotgun (WGS) entry which is preliminary data.</text>
</comment>
<protein>
    <recommendedName>
        <fullName evidence="3">DUF3611 domain-containing protein</fullName>
    </recommendedName>
</protein>
<evidence type="ECO:0000313" key="2">
    <source>
        <dbReference type="EMBL" id="OEJ75227.1"/>
    </source>
</evidence>
<dbReference type="AlphaFoldDB" id="A0A1E5QKX3"/>
<name>A0A1E5QKX3_9CYAN</name>
<dbReference type="RefSeq" id="WP_069967226.1">
    <property type="nucleotide sequence ID" value="NZ_CM124774.1"/>
</dbReference>
<gene>
    <name evidence="2" type="ORF">BH720_10940</name>
</gene>
<dbReference type="PANTHER" id="PTHR34548:SF2">
    <property type="entry name" value="PROTEIN TIC 21, CHLOROPLASTIC"/>
    <property type="match status" value="1"/>
</dbReference>
<dbReference type="InterPro" id="IPR022051">
    <property type="entry name" value="DUF3611"/>
</dbReference>
<feature type="transmembrane region" description="Helical" evidence="1">
    <location>
        <begin position="156"/>
        <end position="183"/>
    </location>
</feature>